<dbReference type="PANTHER" id="PTHR46689">
    <property type="entry name" value="MEMBRANE PROTEIN, PUTATIVE-RELATED"/>
    <property type="match status" value="1"/>
</dbReference>
<accession>A0A9P6MK15</accession>
<gene>
    <name evidence="2" type="ORF">BGZ80_005528</name>
</gene>
<dbReference type="EMBL" id="JAAAID010002722">
    <property type="protein sequence ID" value="KAG0004961.1"/>
    <property type="molecule type" value="Genomic_DNA"/>
</dbReference>
<dbReference type="InterPro" id="IPR038607">
    <property type="entry name" value="PhoD-like_sf"/>
</dbReference>
<name>A0A9P6MK15_9FUNG</name>
<feature type="domain" description="PhoD-like phosphatase" evidence="1">
    <location>
        <begin position="1"/>
        <end position="108"/>
    </location>
</feature>
<dbReference type="Proteomes" id="UP000703661">
    <property type="component" value="Unassembled WGS sequence"/>
</dbReference>
<sequence length="307" mass="34519">IGAAAAKFYLLFQQHTNDSTTTKVGLATSPSGKGWNNITHFGKRTLVVLPDTRSERSKETILSNETYEMLNRQIRERMLPTTRHLVIVLGTPLVYPAMTLFEDTLETMGDSLSRDSVIGKVFGKFKAFQNVLGQFGPELLDDMVDSWACNIHTEEKKKLVELLQAIAVSRNVRVTFVGGDVHIGGAGRLFSTNYTDPLRDPYYMTQIVSSAIVNGPPPGAVISALHKSSKTYALNDFTSEEMTDIFNQDVDGCILECKKLLNRRNWCEVRELISGQELEFTIRVENKDHVGSKKYPIRVERLEKDEQ</sequence>
<comment type="caution">
    <text evidence="2">The sequence shown here is derived from an EMBL/GenBank/DDBJ whole genome shotgun (WGS) entry which is preliminary data.</text>
</comment>
<evidence type="ECO:0000313" key="2">
    <source>
        <dbReference type="EMBL" id="KAG0004961.1"/>
    </source>
</evidence>
<dbReference type="InterPro" id="IPR043904">
    <property type="entry name" value="PhoD_2-like"/>
</dbReference>
<dbReference type="Pfam" id="PF19050">
    <property type="entry name" value="PhoD_2"/>
    <property type="match status" value="2"/>
</dbReference>
<dbReference type="GO" id="GO:0016020">
    <property type="term" value="C:membrane"/>
    <property type="evidence" value="ECO:0007669"/>
    <property type="project" value="TreeGrafter"/>
</dbReference>
<feature type="non-terminal residue" evidence="2">
    <location>
        <position position="1"/>
    </location>
</feature>
<proteinExistence type="predicted"/>
<evidence type="ECO:0000259" key="1">
    <source>
        <dbReference type="Pfam" id="PF19050"/>
    </source>
</evidence>
<reference evidence="2" key="1">
    <citation type="journal article" date="2020" name="Fungal Divers.">
        <title>Resolving the Mortierellaceae phylogeny through synthesis of multi-gene phylogenetics and phylogenomics.</title>
        <authorList>
            <person name="Vandepol N."/>
            <person name="Liber J."/>
            <person name="Desiro A."/>
            <person name="Na H."/>
            <person name="Kennedy M."/>
            <person name="Barry K."/>
            <person name="Grigoriev I.V."/>
            <person name="Miller A.N."/>
            <person name="O'Donnell K."/>
            <person name="Stajich J.E."/>
            <person name="Bonito G."/>
        </authorList>
    </citation>
    <scope>NUCLEOTIDE SEQUENCE</scope>
    <source>
        <strain evidence="2">NRRL 2769</strain>
    </source>
</reference>
<protein>
    <recommendedName>
        <fullName evidence="1">PhoD-like phosphatase domain-containing protein</fullName>
    </recommendedName>
</protein>
<dbReference type="AlphaFoldDB" id="A0A9P6MK15"/>
<organism evidence="2 3">
    <name type="scientific">Entomortierella chlamydospora</name>
    <dbReference type="NCBI Taxonomy" id="101097"/>
    <lineage>
        <taxon>Eukaryota</taxon>
        <taxon>Fungi</taxon>
        <taxon>Fungi incertae sedis</taxon>
        <taxon>Mucoromycota</taxon>
        <taxon>Mortierellomycotina</taxon>
        <taxon>Mortierellomycetes</taxon>
        <taxon>Mortierellales</taxon>
        <taxon>Mortierellaceae</taxon>
        <taxon>Entomortierella</taxon>
    </lineage>
</organism>
<keyword evidence="3" id="KW-1185">Reference proteome</keyword>
<dbReference type="PANTHER" id="PTHR46689:SF1">
    <property type="entry name" value="PHOD-LIKE PHOSPHATASE DOMAIN-CONTAINING PROTEIN"/>
    <property type="match status" value="1"/>
</dbReference>
<dbReference type="Gene3D" id="3.60.21.70">
    <property type="entry name" value="PhoD-like phosphatase"/>
    <property type="match status" value="1"/>
</dbReference>
<evidence type="ECO:0000313" key="3">
    <source>
        <dbReference type="Proteomes" id="UP000703661"/>
    </source>
</evidence>
<feature type="domain" description="PhoD-like phosphatase" evidence="1">
    <location>
        <begin position="118"/>
        <end position="270"/>
    </location>
</feature>